<keyword evidence="2" id="KW-0813">Transport</keyword>
<reference evidence="7 8" key="1">
    <citation type="submission" date="2014-11" db="EMBL/GenBank/DDBJ databases">
        <title>Genetic blueprint of the zoonotic pathogen Toxocara canis.</title>
        <authorList>
            <person name="Zhu X.-Q."/>
            <person name="Korhonen P.K."/>
            <person name="Cai H."/>
            <person name="Young N.D."/>
            <person name="Nejsum P."/>
            <person name="von Samson-Himmelstjerna G."/>
            <person name="Boag P.R."/>
            <person name="Tan P."/>
            <person name="Li Q."/>
            <person name="Min J."/>
            <person name="Yang Y."/>
            <person name="Wang X."/>
            <person name="Fang X."/>
            <person name="Hall R.S."/>
            <person name="Hofmann A."/>
            <person name="Sternberg P.W."/>
            <person name="Jex A.R."/>
            <person name="Gasser R.B."/>
        </authorList>
    </citation>
    <scope>NUCLEOTIDE SEQUENCE [LARGE SCALE GENOMIC DNA]</scope>
    <source>
        <strain evidence="7">PN_DK_2014</strain>
    </source>
</reference>
<dbReference type="Pfam" id="PF00462">
    <property type="entry name" value="Glutaredoxin"/>
    <property type="match status" value="1"/>
</dbReference>
<evidence type="ECO:0000256" key="4">
    <source>
        <dbReference type="ARBA" id="ARBA00023157"/>
    </source>
</evidence>
<dbReference type="PROSITE" id="PS51354">
    <property type="entry name" value="GLUTAREDOXIN_2"/>
    <property type="match status" value="1"/>
</dbReference>
<dbReference type="OrthoDB" id="418495at2759"/>
<evidence type="ECO:0000256" key="5">
    <source>
        <dbReference type="ARBA" id="ARBA00023284"/>
    </source>
</evidence>
<dbReference type="InterPro" id="IPR036249">
    <property type="entry name" value="Thioredoxin-like_sf"/>
</dbReference>
<gene>
    <name evidence="7" type="primary">F10D7.3</name>
    <name evidence="7" type="ORF">Tcan_13125</name>
</gene>
<evidence type="ECO:0000313" key="7">
    <source>
        <dbReference type="EMBL" id="KHN72622.1"/>
    </source>
</evidence>
<dbReference type="PRINTS" id="PR00160">
    <property type="entry name" value="GLUTAREDOXIN"/>
</dbReference>
<dbReference type="STRING" id="6265.A0A0B2UU54"/>
<sequence length="186" mass="20979">MGGNLSSVSRRVNDSQIRTEVRQHPVVVYTKTSCSFCRKAKALLAEEKIPYEEKDLDVFNSRFPELYQEYVNGLVYVTHQTSVPQVFICGHFIGGFTELSALRMAGRLTDAVEECRAAFESRFPELYQEYVNGLVYVTHQTSVPQVFICGHFIGGFTELSALRMAGRLTDAVEECRAAFEVDTSKK</sequence>
<name>A0A0B2UU54_TOXCA</name>
<dbReference type="Gene3D" id="3.40.30.10">
    <property type="entry name" value="Glutaredoxin"/>
    <property type="match status" value="2"/>
</dbReference>
<protein>
    <submittedName>
        <fullName evidence="7">Putative monothiol glutaredoxin F10D7.3</fullName>
    </submittedName>
</protein>
<comment type="caution">
    <text evidence="7">The sequence shown here is derived from an EMBL/GenBank/DDBJ whole genome shotgun (WGS) entry which is preliminary data.</text>
</comment>
<dbReference type="InterPro" id="IPR002109">
    <property type="entry name" value="Glutaredoxin"/>
</dbReference>
<evidence type="ECO:0000256" key="2">
    <source>
        <dbReference type="ARBA" id="ARBA00022448"/>
    </source>
</evidence>
<dbReference type="GO" id="GO:0005739">
    <property type="term" value="C:mitochondrion"/>
    <property type="evidence" value="ECO:0007669"/>
    <property type="project" value="TreeGrafter"/>
</dbReference>
<keyword evidence="3" id="KW-0249">Electron transport</keyword>
<evidence type="ECO:0000259" key="6">
    <source>
        <dbReference type="Pfam" id="PF00462"/>
    </source>
</evidence>
<proteinExistence type="inferred from homology"/>
<feature type="domain" description="Glutaredoxin" evidence="6">
    <location>
        <begin position="26"/>
        <end position="93"/>
    </location>
</feature>
<evidence type="ECO:0000256" key="3">
    <source>
        <dbReference type="ARBA" id="ARBA00022982"/>
    </source>
</evidence>
<accession>A0A0B2UU54</accession>
<dbReference type="Proteomes" id="UP000031036">
    <property type="component" value="Unassembled WGS sequence"/>
</dbReference>
<dbReference type="AlphaFoldDB" id="A0A0B2UU54"/>
<keyword evidence="5" id="KW-0676">Redox-active center</keyword>
<organism evidence="7 8">
    <name type="scientific">Toxocara canis</name>
    <name type="common">Canine roundworm</name>
    <dbReference type="NCBI Taxonomy" id="6265"/>
    <lineage>
        <taxon>Eukaryota</taxon>
        <taxon>Metazoa</taxon>
        <taxon>Ecdysozoa</taxon>
        <taxon>Nematoda</taxon>
        <taxon>Chromadorea</taxon>
        <taxon>Rhabditida</taxon>
        <taxon>Spirurina</taxon>
        <taxon>Ascaridomorpha</taxon>
        <taxon>Ascaridoidea</taxon>
        <taxon>Toxocaridae</taxon>
        <taxon>Toxocara</taxon>
    </lineage>
</organism>
<keyword evidence="4" id="KW-1015">Disulfide bond</keyword>
<comment type="similarity">
    <text evidence="1">Belongs to the glutaredoxin family.</text>
</comment>
<dbReference type="PANTHER" id="PTHR46679:SF1">
    <property type="entry name" value="GLUTAREDOXIN-2, MITOCHONDRIAL"/>
    <property type="match status" value="1"/>
</dbReference>
<dbReference type="OMA" id="TDAVEEC"/>
<keyword evidence="8" id="KW-1185">Reference proteome</keyword>
<dbReference type="CDD" id="cd02066">
    <property type="entry name" value="GRX_family"/>
    <property type="match status" value="1"/>
</dbReference>
<dbReference type="GO" id="GO:0015035">
    <property type="term" value="F:protein-disulfide reductase activity"/>
    <property type="evidence" value="ECO:0007669"/>
    <property type="project" value="TreeGrafter"/>
</dbReference>
<dbReference type="PANTHER" id="PTHR46679">
    <property type="match status" value="1"/>
</dbReference>
<evidence type="ECO:0000313" key="8">
    <source>
        <dbReference type="Proteomes" id="UP000031036"/>
    </source>
</evidence>
<dbReference type="EMBL" id="JPKZ01003226">
    <property type="protein sequence ID" value="KHN72622.1"/>
    <property type="molecule type" value="Genomic_DNA"/>
</dbReference>
<dbReference type="SUPFAM" id="SSF52833">
    <property type="entry name" value="Thioredoxin-like"/>
    <property type="match status" value="2"/>
</dbReference>
<dbReference type="InterPro" id="IPR014025">
    <property type="entry name" value="Glutaredoxin_subgr"/>
</dbReference>
<evidence type="ECO:0000256" key="1">
    <source>
        <dbReference type="ARBA" id="ARBA00007787"/>
    </source>
</evidence>